<dbReference type="GeneID" id="113871738"/>
<evidence type="ECO:0000313" key="10">
    <source>
        <dbReference type="RefSeq" id="XP_027364639.1"/>
    </source>
</evidence>
<gene>
    <name evidence="10" type="primary">LOC113871738</name>
</gene>
<keyword evidence="9" id="KW-1185">Reference proteome</keyword>
<reference evidence="10" key="2">
    <citation type="submission" date="2025-08" db="UniProtKB">
        <authorList>
            <consortium name="RefSeq"/>
        </authorList>
    </citation>
    <scope>IDENTIFICATION</scope>
    <source>
        <tissue evidence="10">Young leaves</tissue>
    </source>
</reference>
<dbReference type="PANTHER" id="PTHR23155:SF955">
    <property type="entry name" value="AAA+ ATPASE DOMAIN-CONTAINING PROTEIN"/>
    <property type="match status" value="1"/>
</dbReference>
<feature type="domain" description="Disease resistance protein winged helix" evidence="7">
    <location>
        <begin position="882"/>
        <end position="950"/>
    </location>
</feature>
<keyword evidence="4" id="KW-0812">Transmembrane</keyword>
<evidence type="ECO:0000256" key="1">
    <source>
        <dbReference type="ARBA" id="ARBA00022737"/>
    </source>
</evidence>
<dbReference type="Gene3D" id="3.80.10.10">
    <property type="entry name" value="Ribonuclease Inhibitor"/>
    <property type="match status" value="2"/>
</dbReference>
<dbReference type="InterPro" id="IPR038005">
    <property type="entry name" value="RX-like_CC"/>
</dbReference>
<feature type="domain" description="NB-ARC" evidence="5">
    <location>
        <begin position="645"/>
        <end position="803"/>
    </location>
</feature>
<dbReference type="InterPro" id="IPR041118">
    <property type="entry name" value="Rx_N"/>
</dbReference>
<dbReference type="InterPro" id="IPR044974">
    <property type="entry name" value="Disease_R_plants"/>
</dbReference>
<dbReference type="SUPFAM" id="SSF52058">
    <property type="entry name" value="L domain-like"/>
    <property type="match status" value="1"/>
</dbReference>
<dbReference type="SUPFAM" id="SSF52540">
    <property type="entry name" value="P-loop containing nucleoside triphosphate hydrolases"/>
    <property type="match status" value="1"/>
</dbReference>
<keyword evidence="3" id="KW-0611">Plant defense</keyword>
<feature type="domain" description="Disease resistance N-terminal" evidence="6">
    <location>
        <begin position="10"/>
        <end position="90"/>
    </location>
</feature>
<dbReference type="Gene3D" id="1.20.5.4130">
    <property type="match status" value="2"/>
</dbReference>
<dbReference type="GO" id="GO:0098542">
    <property type="term" value="P:defense response to other organism"/>
    <property type="evidence" value="ECO:0007669"/>
    <property type="project" value="TreeGrafter"/>
</dbReference>
<feature type="domain" description="Disease resistance R13L4/SHOC-2-like LRR" evidence="8">
    <location>
        <begin position="1044"/>
        <end position="1356"/>
    </location>
</feature>
<keyword evidence="4" id="KW-0472">Membrane</keyword>
<dbReference type="OrthoDB" id="1432787at2759"/>
<evidence type="ECO:0000259" key="6">
    <source>
        <dbReference type="Pfam" id="PF18052"/>
    </source>
</evidence>
<dbReference type="PANTHER" id="PTHR23155">
    <property type="entry name" value="DISEASE RESISTANCE PROTEIN RP"/>
    <property type="match status" value="1"/>
</dbReference>
<evidence type="ECO:0000256" key="4">
    <source>
        <dbReference type="SAM" id="Phobius"/>
    </source>
</evidence>
<evidence type="ECO:0000313" key="9">
    <source>
        <dbReference type="Proteomes" id="UP000694853"/>
    </source>
</evidence>
<evidence type="ECO:0000259" key="8">
    <source>
        <dbReference type="Pfam" id="PF23598"/>
    </source>
</evidence>
<evidence type="ECO:0000256" key="2">
    <source>
        <dbReference type="ARBA" id="ARBA00022741"/>
    </source>
</evidence>
<feature type="domain" description="Disease resistance N-terminal" evidence="6">
    <location>
        <begin position="500"/>
        <end position="566"/>
    </location>
</feature>
<evidence type="ECO:0000259" key="7">
    <source>
        <dbReference type="Pfam" id="PF23559"/>
    </source>
</evidence>
<feature type="transmembrane region" description="Helical" evidence="4">
    <location>
        <begin position="337"/>
        <end position="360"/>
    </location>
</feature>
<keyword evidence="2" id="KW-0547">Nucleotide-binding</keyword>
<reference evidence="9" key="1">
    <citation type="journal article" date="2019" name="Toxins">
        <title>Detection of Abrin-Like and Prepropulchellin-Like Toxin Genes and Transcripts Using Whole Genome Sequencing and Full-Length Transcript Sequencing of Abrus precatorius.</title>
        <authorList>
            <person name="Hovde B.T."/>
            <person name="Daligault H.E."/>
            <person name="Hanschen E.R."/>
            <person name="Kunde Y.A."/>
            <person name="Johnson M.B."/>
            <person name="Starkenburg S.R."/>
            <person name="Johnson S.L."/>
        </authorList>
    </citation>
    <scope>NUCLEOTIDE SEQUENCE [LARGE SCALE GENOMIC DNA]</scope>
</reference>
<dbReference type="Proteomes" id="UP000694853">
    <property type="component" value="Unplaced"/>
</dbReference>
<protein>
    <submittedName>
        <fullName evidence="10">Probable disease resistance protein RF9</fullName>
    </submittedName>
</protein>
<dbReference type="GO" id="GO:0043531">
    <property type="term" value="F:ADP binding"/>
    <property type="evidence" value="ECO:0007669"/>
    <property type="project" value="InterPro"/>
</dbReference>
<organism evidence="9 10">
    <name type="scientific">Abrus precatorius</name>
    <name type="common">Indian licorice</name>
    <name type="synonym">Glycine abrus</name>
    <dbReference type="NCBI Taxonomy" id="3816"/>
    <lineage>
        <taxon>Eukaryota</taxon>
        <taxon>Viridiplantae</taxon>
        <taxon>Streptophyta</taxon>
        <taxon>Embryophyta</taxon>
        <taxon>Tracheophyta</taxon>
        <taxon>Spermatophyta</taxon>
        <taxon>Magnoliopsida</taxon>
        <taxon>eudicotyledons</taxon>
        <taxon>Gunneridae</taxon>
        <taxon>Pentapetalae</taxon>
        <taxon>rosids</taxon>
        <taxon>fabids</taxon>
        <taxon>Fabales</taxon>
        <taxon>Fabaceae</taxon>
        <taxon>Papilionoideae</taxon>
        <taxon>50 kb inversion clade</taxon>
        <taxon>NPAAA clade</taxon>
        <taxon>indigoferoid/millettioid clade</taxon>
        <taxon>Abreae</taxon>
        <taxon>Abrus</taxon>
    </lineage>
</organism>
<keyword evidence="1" id="KW-0677">Repeat</keyword>
<feature type="transmembrane region" description="Helical" evidence="4">
    <location>
        <begin position="366"/>
        <end position="385"/>
    </location>
</feature>
<dbReference type="InterPro" id="IPR055414">
    <property type="entry name" value="LRR_R13L4/SHOC2-like"/>
</dbReference>
<dbReference type="Gene3D" id="1.10.10.10">
    <property type="entry name" value="Winged helix-like DNA-binding domain superfamily/Winged helix DNA-binding domain"/>
    <property type="match status" value="1"/>
</dbReference>
<dbReference type="Gene3D" id="3.40.50.300">
    <property type="entry name" value="P-loop containing nucleotide triphosphate hydrolases"/>
    <property type="match status" value="1"/>
</dbReference>
<keyword evidence="4" id="KW-1133">Transmembrane helix</keyword>
<evidence type="ECO:0000259" key="5">
    <source>
        <dbReference type="Pfam" id="PF00931"/>
    </source>
</evidence>
<dbReference type="Gene3D" id="1.10.8.430">
    <property type="entry name" value="Helical domain of apoptotic protease-activating factors"/>
    <property type="match status" value="1"/>
</dbReference>
<dbReference type="InterPro" id="IPR036388">
    <property type="entry name" value="WH-like_DNA-bd_sf"/>
</dbReference>
<dbReference type="CDD" id="cd14798">
    <property type="entry name" value="RX-CC_like"/>
    <property type="match status" value="2"/>
</dbReference>
<dbReference type="InterPro" id="IPR027417">
    <property type="entry name" value="P-loop_NTPase"/>
</dbReference>
<dbReference type="PRINTS" id="PR00364">
    <property type="entry name" value="DISEASERSIST"/>
</dbReference>
<accession>A0A8B8MC02</accession>
<evidence type="ECO:0000256" key="3">
    <source>
        <dbReference type="ARBA" id="ARBA00022821"/>
    </source>
</evidence>
<dbReference type="InterPro" id="IPR042197">
    <property type="entry name" value="Apaf_helical"/>
</dbReference>
<proteinExistence type="predicted"/>
<dbReference type="Pfam" id="PF23598">
    <property type="entry name" value="LRR_14"/>
    <property type="match status" value="1"/>
</dbReference>
<feature type="transmembrane region" description="Helical" evidence="4">
    <location>
        <begin position="291"/>
        <end position="316"/>
    </location>
</feature>
<dbReference type="Pfam" id="PF18052">
    <property type="entry name" value="Rx_N"/>
    <property type="match status" value="2"/>
</dbReference>
<dbReference type="InterPro" id="IPR032675">
    <property type="entry name" value="LRR_dom_sf"/>
</dbReference>
<dbReference type="KEGG" id="aprc:113871738"/>
<dbReference type="RefSeq" id="XP_027364639.1">
    <property type="nucleotide sequence ID" value="XM_027508838.1"/>
</dbReference>
<dbReference type="Pfam" id="PF23559">
    <property type="entry name" value="WHD_DRP"/>
    <property type="match status" value="1"/>
</dbReference>
<dbReference type="InterPro" id="IPR058922">
    <property type="entry name" value="WHD_DRP"/>
</dbReference>
<dbReference type="InterPro" id="IPR002182">
    <property type="entry name" value="NB-ARC"/>
</dbReference>
<sequence length="1382" mass="158562">MAELIVNSMVTVAADKLSKVLVQESAVLSGAARQVEWIERELRIMQAFLEHVDHDDSGSSDEWAEKLRSVARDAEDAIETFVIKSVKRRRRGLLYWYDKYKVGKELERISDIMRDISQHHRQTRLDLTFETPGPAETSATIVTPALHKFIRVLSHNLITRRKGIKVAERVRDELVGMQNIVRNLESTSQREKVWLEEVKEVCDYTAGVADSFIAHASRERWCKTGKLCSFVSEREFKKQMMYVRTQIGDALQRRMTYGVGGKDMRDEIILRSSPVPNLSPVRLIISRVMFILYYIIVSPVVPLWTDILGFFFLITLDAFIRDAKPAPKPRGNVKKMLVAFMFLMLAAFIEYAFLFLSRVFYNWLGVIQQLFSFLYKVIVWTVSLWRSMDKNLKSTQRDLALMHALFTDIEGMRLNERQKVWVDQLRVVAQNACSLHAERGRGGVFRRIIFAKNINDLLNEILNVTDRKIIYGIADIQGRQGTVSSSGSTEQLPHPRVSYQPISGLREKVQSIRGEMDLMNALFGDVGEIEGRLDGRSKMWVKQMRDIAGETESVINDYANKLEHKPIHIQILHYLTRRDIIRKINGIRDKIEDVSRRRKAYGLVQLQTRAESSSMLQILRRRTRPSLVVKQSSIVGFDDDVLILTAQLLTDEQRRCIISIVGIQGSGKTTLAGLIFDNDAVTGHFDCRIKVFMPPNEQIEVLLQDIAKEAAKQFMRDQDEEQGWSTQDVLRTLASTMYLLVVDGIESSQVLDAVKKSIPDMSTACRVVLTGRNASAELHAGTRTFVHPLQLLDDKNSWTLFRRNLNADIPRELEKVGKEIVKKCGGLPLEILETTDLLSTKDATIEEWSSELNQDQKHWLETCNAINSLPLYLRRCLFYFLLFPAEFGIPARRLVALWVAEGLVHQGEDKEPPEEIAGRYLTELIDLNMVQIAKRKQNGTAKTCRLPRALREFWLTKANESRFLRGRTATDTDDVQKNSIIRQVADHLDERDIWHNHIHSDSTSVSGSATLRTHYKDVLSFLSFDAQEGSKPGEDVGNFLKRCISSNCFLLLRVLDLERVYKPRLPKNIARLSGLRYLGLRWTYLESLPSSISSLLKLQTLDLTHTYIHILTSSIWKMELRHLFLSETYRSRFPPKPKVNSSLSDLQTLWGLFVDEETAVKGGLDKLIGVRKLGLACQQMSPDQKKMESQLEAVADWIMKLEHLHSLRLKSRDEEGRPWNLHLKSLQNHVNLTDMYLLGILSCSSILSQFPPSLVELNLSHSKLEEDPMQILKDLPNLRSLSLLAESYLGRLMVCNSQSFLQLHVLKLWKLEQLEEWKIEQQALPSLRQLEIRSCRRMKTLPDGLKHVNSLLELKLTTMPMEINIHKHNIPPHCEVYIDSSE</sequence>
<dbReference type="Pfam" id="PF00931">
    <property type="entry name" value="NB-ARC"/>
    <property type="match status" value="1"/>
</dbReference>
<name>A0A8B8MC02_ABRPR</name>